<protein>
    <submittedName>
        <fullName evidence="1">Uncharacterized protein</fullName>
    </submittedName>
</protein>
<evidence type="ECO:0000313" key="1">
    <source>
        <dbReference type="EMBL" id="MBR7784050.1"/>
    </source>
</evidence>
<proteinExistence type="predicted"/>
<reference evidence="1" key="1">
    <citation type="submission" date="2021-04" db="EMBL/GenBank/DDBJ databases">
        <title>novel species isolated from subtropical streams in China.</title>
        <authorList>
            <person name="Lu H."/>
        </authorList>
    </citation>
    <scope>NUCLEOTIDE SEQUENCE</scope>
    <source>
        <strain evidence="1">LFS511W</strain>
    </source>
</reference>
<organism evidence="1 2">
    <name type="scientific">Undibacterium luofuense</name>
    <dbReference type="NCBI Taxonomy" id="2828733"/>
    <lineage>
        <taxon>Bacteria</taxon>
        <taxon>Pseudomonadati</taxon>
        <taxon>Pseudomonadota</taxon>
        <taxon>Betaproteobacteria</taxon>
        <taxon>Burkholderiales</taxon>
        <taxon>Oxalobacteraceae</taxon>
        <taxon>Undibacterium</taxon>
    </lineage>
</organism>
<dbReference type="AlphaFoldDB" id="A0A941DQ89"/>
<evidence type="ECO:0000313" key="2">
    <source>
        <dbReference type="Proteomes" id="UP000680067"/>
    </source>
</evidence>
<name>A0A941DQ89_9BURK</name>
<accession>A0A941DQ89</accession>
<dbReference type="RefSeq" id="WP_212689322.1">
    <property type="nucleotide sequence ID" value="NZ_JAGSPN010000018.1"/>
</dbReference>
<dbReference type="Proteomes" id="UP000680067">
    <property type="component" value="Unassembled WGS sequence"/>
</dbReference>
<comment type="caution">
    <text evidence="1">The sequence shown here is derived from an EMBL/GenBank/DDBJ whole genome shotgun (WGS) entry which is preliminary data.</text>
</comment>
<sequence length="145" mass="15430">MQGAAQGVAEAGNSYYPELAKTGLLSALPLGGAASEYTTLYRAVSRAELESIANLGKFTPSGGSMGNKWFAESAADAAAWGKKFFGFDKEAVFTIRVRVPNDLTSKMMRDPRLDGIGPARSADAKLLDEINRRGRIDALNGSVLK</sequence>
<keyword evidence="2" id="KW-1185">Reference proteome</keyword>
<dbReference type="EMBL" id="JAGSPN010000018">
    <property type="protein sequence ID" value="MBR7784050.1"/>
    <property type="molecule type" value="Genomic_DNA"/>
</dbReference>
<gene>
    <name evidence="1" type="ORF">KDM89_18035</name>
</gene>